<evidence type="ECO:0000313" key="2">
    <source>
        <dbReference type="Proteomes" id="UP000515211"/>
    </source>
</evidence>
<dbReference type="GeneID" id="127747694"/>
<protein>
    <submittedName>
        <fullName evidence="3">Uncharacterized protein LOC127747694</fullName>
    </submittedName>
</protein>
<reference evidence="2" key="1">
    <citation type="journal article" date="2016" name="Nat. Genet.">
        <title>The genome sequences of Arachis duranensis and Arachis ipaensis, the diploid ancestors of cultivated peanut.</title>
        <authorList>
            <person name="Bertioli D.J."/>
            <person name="Cannon S.B."/>
            <person name="Froenicke L."/>
            <person name="Huang G."/>
            <person name="Farmer A.D."/>
            <person name="Cannon E.K."/>
            <person name="Liu X."/>
            <person name="Gao D."/>
            <person name="Clevenger J."/>
            <person name="Dash S."/>
            <person name="Ren L."/>
            <person name="Moretzsohn M.C."/>
            <person name="Shirasawa K."/>
            <person name="Huang W."/>
            <person name="Vidigal B."/>
            <person name="Abernathy B."/>
            <person name="Chu Y."/>
            <person name="Niederhuth C.E."/>
            <person name="Umale P."/>
            <person name="Araujo A.C."/>
            <person name="Kozik A."/>
            <person name="Kim K.D."/>
            <person name="Burow M.D."/>
            <person name="Varshney R.K."/>
            <person name="Wang X."/>
            <person name="Zhang X."/>
            <person name="Barkley N."/>
            <person name="Guimaraes P.M."/>
            <person name="Isobe S."/>
            <person name="Guo B."/>
            <person name="Liao B."/>
            <person name="Stalker H.T."/>
            <person name="Schmitz R.J."/>
            <person name="Scheffler B.E."/>
            <person name="Leal-Bertioli S.C."/>
            <person name="Xun X."/>
            <person name="Jackson S.A."/>
            <person name="Michelmore R."/>
            <person name="Ozias-Akins P."/>
        </authorList>
    </citation>
    <scope>NUCLEOTIDE SEQUENCE [LARGE SCALE GENOMIC DNA]</scope>
    <source>
        <strain evidence="2">cv. V14167</strain>
    </source>
</reference>
<evidence type="ECO:0000313" key="3">
    <source>
        <dbReference type="RefSeq" id="XP_052117819.1"/>
    </source>
</evidence>
<gene>
    <name evidence="3" type="primary">LOC127747694</name>
</gene>
<dbReference type="Proteomes" id="UP000515211">
    <property type="component" value="Chromosome 5"/>
</dbReference>
<name>A0A9C6TVJ7_ARADU</name>
<dbReference type="RefSeq" id="XP_052117819.1">
    <property type="nucleotide sequence ID" value="XM_052261859.1"/>
</dbReference>
<dbReference type="AlphaFoldDB" id="A0A9C6TVJ7"/>
<reference evidence="3" key="2">
    <citation type="submission" date="2025-08" db="UniProtKB">
        <authorList>
            <consortium name="RefSeq"/>
        </authorList>
    </citation>
    <scope>IDENTIFICATION</scope>
    <source>
        <tissue evidence="3">Whole plant</tissue>
    </source>
</reference>
<evidence type="ECO:0000256" key="1">
    <source>
        <dbReference type="SAM" id="MobiDB-lite"/>
    </source>
</evidence>
<organism evidence="2 3">
    <name type="scientific">Arachis duranensis</name>
    <name type="common">Wild peanut</name>
    <dbReference type="NCBI Taxonomy" id="130453"/>
    <lineage>
        <taxon>Eukaryota</taxon>
        <taxon>Viridiplantae</taxon>
        <taxon>Streptophyta</taxon>
        <taxon>Embryophyta</taxon>
        <taxon>Tracheophyta</taxon>
        <taxon>Spermatophyta</taxon>
        <taxon>Magnoliopsida</taxon>
        <taxon>eudicotyledons</taxon>
        <taxon>Gunneridae</taxon>
        <taxon>Pentapetalae</taxon>
        <taxon>rosids</taxon>
        <taxon>fabids</taxon>
        <taxon>Fabales</taxon>
        <taxon>Fabaceae</taxon>
        <taxon>Papilionoideae</taxon>
        <taxon>50 kb inversion clade</taxon>
        <taxon>dalbergioids sensu lato</taxon>
        <taxon>Dalbergieae</taxon>
        <taxon>Pterocarpus clade</taxon>
        <taxon>Arachis</taxon>
    </lineage>
</organism>
<sequence>MPSIASSSSQTNLSPPKKQNPSSSLHRRGKEGDTVRRAVVVLKLSNLCSLQLLSTLTLSNEALFSQKETLAYSSFCRCPSLSGASVCLPLQSRLLPSVVMLVASSPLSVVLNHFSSYSAQTAQIKEGIGCIQRYANPLQSSTKFFKLNH</sequence>
<dbReference type="KEGG" id="adu:127747694"/>
<feature type="compositionally biased region" description="Polar residues" evidence="1">
    <location>
        <begin position="1"/>
        <end position="24"/>
    </location>
</feature>
<feature type="region of interest" description="Disordered" evidence="1">
    <location>
        <begin position="1"/>
        <end position="31"/>
    </location>
</feature>
<keyword evidence="2" id="KW-1185">Reference proteome</keyword>
<accession>A0A9C6TVJ7</accession>
<proteinExistence type="predicted"/>